<evidence type="ECO:0000313" key="2">
    <source>
        <dbReference type="Proteomes" id="UP000095287"/>
    </source>
</evidence>
<proteinExistence type="predicted"/>
<dbReference type="Proteomes" id="UP000095287">
    <property type="component" value="Unplaced"/>
</dbReference>
<evidence type="ECO:0000313" key="3">
    <source>
        <dbReference type="WBParaSite" id="L893_g27620.t2"/>
    </source>
</evidence>
<feature type="compositionally biased region" description="Acidic residues" evidence="1">
    <location>
        <begin position="169"/>
        <end position="179"/>
    </location>
</feature>
<evidence type="ECO:0000256" key="1">
    <source>
        <dbReference type="SAM" id="MobiDB-lite"/>
    </source>
</evidence>
<feature type="compositionally biased region" description="Acidic residues" evidence="1">
    <location>
        <begin position="15"/>
        <end position="24"/>
    </location>
</feature>
<dbReference type="WBParaSite" id="L893_g27620.t2">
    <property type="protein sequence ID" value="L893_g27620.t2"/>
    <property type="gene ID" value="L893_g27620"/>
</dbReference>
<feature type="region of interest" description="Disordered" evidence="1">
    <location>
        <begin position="1"/>
        <end position="72"/>
    </location>
</feature>
<sequence length="362" mass="41548">MVITAGQPLPPMVSPEDDAAEADDAAQLGDGSSATPCDGSATAPIESEQQHLMSTAREQISGKRPGASVEKPRRRFTELRYRTLKLPTLPENPSSEDMREWYTKLFKEDPMRYSPSDRQLLADEQRRCFNRVWDKSFYKEEEDLLDGFESDVDVNCDEEMSTQTNTNTDSEEQREDDGNILDPAKLPRIFEIPVDRLPHVIPNNGSVITGNAENWLYLQKTERDSTLPAAQRVILRKANKEAKNELWKLTEKLLSQFHSLYGLEQRVEFQDCCLLMEWVLQERNDVNKSPSENQRENLEVLNIDIQTSRKELYILEFIMEQALIINNLAKVHQFVITNCIEDDESGKLLPEFIKTADISCDF</sequence>
<name>A0A1I7ZLG7_9BILA</name>
<keyword evidence="2" id="KW-1185">Reference proteome</keyword>
<feature type="region of interest" description="Disordered" evidence="1">
    <location>
        <begin position="160"/>
        <end position="180"/>
    </location>
</feature>
<protein>
    <submittedName>
        <fullName evidence="3">Condensin-2 complex subunit H2</fullName>
    </submittedName>
</protein>
<reference evidence="3" key="1">
    <citation type="submission" date="2016-11" db="UniProtKB">
        <authorList>
            <consortium name="WormBaseParasite"/>
        </authorList>
    </citation>
    <scope>IDENTIFICATION</scope>
</reference>
<organism evidence="2 3">
    <name type="scientific">Steinernema glaseri</name>
    <dbReference type="NCBI Taxonomy" id="37863"/>
    <lineage>
        <taxon>Eukaryota</taxon>
        <taxon>Metazoa</taxon>
        <taxon>Ecdysozoa</taxon>
        <taxon>Nematoda</taxon>
        <taxon>Chromadorea</taxon>
        <taxon>Rhabditida</taxon>
        <taxon>Tylenchina</taxon>
        <taxon>Panagrolaimomorpha</taxon>
        <taxon>Strongyloidoidea</taxon>
        <taxon>Steinernematidae</taxon>
        <taxon>Steinernema</taxon>
    </lineage>
</organism>
<accession>A0A1I7ZLG7</accession>
<dbReference type="AlphaFoldDB" id="A0A1I7ZLG7"/>